<reference evidence="3" key="1">
    <citation type="submission" date="2017-02" db="EMBL/GenBank/DDBJ databases">
        <authorList>
            <person name="Dridi B."/>
        </authorList>
    </citation>
    <scope>NUCLEOTIDE SEQUENCE [LARGE SCALE GENOMIC DNA]</scope>
    <source>
        <strain evidence="3">EB411</strain>
    </source>
</reference>
<evidence type="ECO:0000313" key="3">
    <source>
        <dbReference type="Proteomes" id="UP000196778"/>
    </source>
</evidence>
<dbReference type="AlphaFoldDB" id="A0A1R4JDF1"/>
<dbReference type="SUPFAM" id="SSF53335">
    <property type="entry name" value="S-adenosyl-L-methionine-dependent methyltransferases"/>
    <property type="match status" value="1"/>
</dbReference>
<dbReference type="RefSeq" id="WP_087136947.1">
    <property type="nucleotide sequence ID" value="NZ_FUKR01000036.1"/>
</dbReference>
<keyword evidence="3" id="KW-1185">Reference proteome</keyword>
<dbReference type="GO" id="GO:0008168">
    <property type="term" value="F:methyltransferase activity"/>
    <property type="evidence" value="ECO:0007669"/>
    <property type="project" value="TreeGrafter"/>
</dbReference>
<organism evidence="2 3">
    <name type="scientific">Mycetocola reblochoni REB411</name>
    <dbReference type="NCBI Taxonomy" id="1255698"/>
    <lineage>
        <taxon>Bacteria</taxon>
        <taxon>Bacillati</taxon>
        <taxon>Actinomycetota</taxon>
        <taxon>Actinomycetes</taxon>
        <taxon>Micrococcales</taxon>
        <taxon>Microbacteriaceae</taxon>
        <taxon>Mycetocola</taxon>
    </lineage>
</organism>
<dbReference type="InterPro" id="IPR029063">
    <property type="entry name" value="SAM-dependent_MTases_sf"/>
</dbReference>
<proteinExistence type="predicted"/>
<dbReference type="Gene3D" id="3.40.50.150">
    <property type="entry name" value="Vaccinia Virus protein VP39"/>
    <property type="match status" value="1"/>
</dbReference>
<dbReference type="Pfam" id="PF13847">
    <property type="entry name" value="Methyltransf_31"/>
    <property type="match status" value="1"/>
</dbReference>
<dbReference type="EMBL" id="FUKR01000036">
    <property type="protein sequence ID" value="SJN30048.1"/>
    <property type="molecule type" value="Genomic_DNA"/>
</dbReference>
<dbReference type="OrthoDB" id="9795634at2"/>
<gene>
    <name evidence="2" type="ORF">FM119_06940</name>
</gene>
<accession>A0A1R4JDF1</accession>
<dbReference type="Proteomes" id="UP000196778">
    <property type="component" value="Unassembled WGS sequence"/>
</dbReference>
<protein>
    <recommendedName>
        <fullName evidence="1">Methyltransferase domain-containing protein</fullName>
    </recommendedName>
</protein>
<feature type="domain" description="Methyltransferase" evidence="1">
    <location>
        <begin position="36"/>
        <end position="168"/>
    </location>
</feature>
<evidence type="ECO:0000259" key="1">
    <source>
        <dbReference type="Pfam" id="PF13847"/>
    </source>
</evidence>
<dbReference type="CDD" id="cd02440">
    <property type="entry name" value="AdoMet_MTases"/>
    <property type="match status" value="1"/>
</dbReference>
<dbReference type="PANTHER" id="PTHR43591:SF24">
    <property type="entry name" value="2-METHOXY-6-POLYPRENYL-1,4-BENZOQUINOL METHYLASE, MITOCHONDRIAL"/>
    <property type="match status" value="1"/>
</dbReference>
<dbReference type="PANTHER" id="PTHR43591">
    <property type="entry name" value="METHYLTRANSFERASE"/>
    <property type="match status" value="1"/>
</dbReference>
<dbReference type="InterPro" id="IPR025714">
    <property type="entry name" value="Methyltranfer_dom"/>
</dbReference>
<evidence type="ECO:0000313" key="2">
    <source>
        <dbReference type="EMBL" id="SJN30048.1"/>
    </source>
</evidence>
<name>A0A1R4JDF1_9MICO</name>
<sequence length="270" mass="29673">MSEERYTLGHHDSVLRSHRWRTVQNSAAYLVPFLREGQRILDVGSGPGTISIGLADAVGPRGEVVGIDADPDVVHEARQRAIDREAANVVFHVGDAYATGLPDASVDIVHAHQLLQHLADPVRALVEFARVLTPGGIVAVRDVVYGSASWFPRLDGLEEWMTLYHRLAERNGGDPDAGASLKAWAMEAGLEVQYSGASVWSFASDADREWWGNGWAERLLESDIAVQAIESGLADLDGLRRISAAWRDWATDERGWFAVPHGELIARRRP</sequence>